<dbReference type="GO" id="GO:0046872">
    <property type="term" value="F:metal ion binding"/>
    <property type="evidence" value="ECO:0007669"/>
    <property type="project" value="UniProtKB-KW"/>
</dbReference>
<dbReference type="FunFam" id="1.10.150.20:FF:000030">
    <property type="entry name" value="Flap endonuclease GEN-like 1"/>
    <property type="match status" value="1"/>
</dbReference>
<evidence type="ECO:0000256" key="7">
    <source>
        <dbReference type="ARBA" id="ARBA00022842"/>
    </source>
</evidence>
<evidence type="ECO:0000256" key="5">
    <source>
        <dbReference type="ARBA" id="ARBA00022763"/>
    </source>
</evidence>
<protein>
    <submittedName>
        <fullName evidence="14">XPG-I domain-containing protein</fullName>
    </submittedName>
</protein>
<evidence type="ECO:0000313" key="13">
    <source>
        <dbReference type="Proteomes" id="UP000887569"/>
    </source>
</evidence>
<evidence type="ECO:0000256" key="8">
    <source>
        <dbReference type="ARBA" id="ARBA00023204"/>
    </source>
</evidence>
<keyword evidence="4" id="KW-0255">Endonuclease</keyword>
<sequence>MGVTGMWEYMQKYMQPVDVSSLRNKRIAVDGHIWLCEVMRGSVAHCSTARKPHLSTFYNRCRSLIEKGIEPIVVFDAVDDIARQDMQNIPLKKDRKRGTGIWAPELKAEIMTKIEEIKCLLNAMGVRWMASKLEGEAQCAQLERRGLVHGCITRDFDYILFGGNNLYQVEFGPGGKSIRDNILLLSMDYIGEELCVSRSCLIAMSLMMGCDYYQKGIPGVGAVTALEIVSEFYIMKHDHPQVILDRFKAYATDAVPIRDTDSAVKQKLRCNCERHIIDLSEFNPNSDLIANAVNVYVVPCVIDYARAQLPKKVAPDFQKTQEILMRECCWDPSRASNSVERTTKKQARERNNASQRKLTSYFPVVRNRAVVAACSRQQGVHCSKREWAAMERLRSKAKLYNFNPVIEVISVPSTSEDVMVIAAKAIPQETGGAVVAHRGPKRKLSNAGEAASGREAVLAAEEPPSKHSLKEHSGTVTASAAANAPDKSTPPLVKMRNGEVVAIDEQPSEGIASDIIVIEEMATANALQVRTIKLSFAEEGFKVSPL</sequence>
<keyword evidence="13" id="KW-1185">Reference proteome</keyword>
<comment type="cofactor">
    <cofactor evidence="1">
        <name>Mg(2+)</name>
        <dbReference type="ChEBI" id="CHEBI:18420"/>
    </cofactor>
</comment>
<name>A0A915AIF9_PARUN</name>
<comment type="similarity">
    <text evidence="9">Belongs to the XPG/RAD2 endonuclease family. GEN subfamily.</text>
</comment>
<dbReference type="GO" id="GO:0008821">
    <property type="term" value="F:crossover junction DNA endonuclease activity"/>
    <property type="evidence" value="ECO:0007669"/>
    <property type="project" value="UniProtKB-ARBA"/>
</dbReference>
<dbReference type="InterPro" id="IPR036279">
    <property type="entry name" value="5-3_exonuclease_C_sf"/>
</dbReference>
<dbReference type="PANTHER" id="PTHR11081:SF70">
    <property type="entry name" value="FLAP ENDONUCLEASE GEN HOMOLOG 1"/>
    <property type="match status" value="1"/>
</dbReference>
<evidence type="ECO:0000259" key="11">
    <source>
        <dbReference type="SMART" id="SM00484"/>
    </source>
</evidence>
<evidence type="ECO:0000256" key="1">
    <source>
        <dbReference type="ARBA" id="ARBA00001946"/>
    </source>
</evidence>
<evidence type="ECO:0000256" key="3">
    <source>
        <dbReference type="ARBA" id="ARBA00022723"/>
    </source>
</evidence>
<feature type="region of interest" description="Disordered" evidence="10">
    <location>
        <begin position="434"/>
        <end position="453"/>
    </location>
</feature>
<evidence type="ECO:0000256" key="2">
    <source>
        <dbReference type="ARBA" id="ARBA00022722"/>
    </source>
</evidence>
<dbReference type="InterPro" id="IPR008918">
    <property type="entry name" value="HhH2"/>
</dbReference>
<dbReference type="Gene3D" id="1.10.150.20">
    <property type="entry name" value="5' to 3' exonuclease, C-terminal subdomain"/>
    <property type="match status" value="1"/>
</dbReference>
<dbReference type="Proteomes" id="UP000887569">
    <property type="component" value="Unplaced"/>
</dbReference>
<dbReference type="GO" id="GO:0000400">
    <property type="term" value="F:four-way junction DNA binding"/>
    <property type="evidence" value="ECO:0007669"/>
    <property type="project" value="UniProtKB-ARBA"/>
</dbReference>
<keyword evidence="3" id="KW-0479">Metal-binding</keyword>
<feature type="domain" description="XPG-I" evidence="11">
    <location>
        <begin position="122"/>
        <end position="192"/>
    </location>
</feature>
<feature type="region of interest" description="Disordered" evidence="10">
    <location>
        <begin position="462"/>
        <end position="492"/>
    </location>
</feature>
<keyword evidence="2" id="KW-0540">Nuclease</keyword>
<dbReference type="Pfam" id="PF00752">
    <property type="entry name" value="XPG_N"/>
    <property type="match status" value="1"/>
</dbReference>
<dbReference type="PRINTS" id="PR00853">
    <property type="entry name" value="XPGRADSUPER"/>
</dbReference>
<evidence type="ECO:0000256" key="4">
    <source>
        <dbReference type="ARBA" id="ARBA00022759"/>
    </source>
</evidence>
<keyword evidence="5" id="KW-0227">DNA damage</keyword>
<dbReference type="InterPro" id="IPR006086">
    <property type="entry name" value="XPG-I_dom"/>
</dbReference>
<dbReference type="Gene3D" id="3.40.50.1010">
    <property type="entry name" value="5'-nuclease"/>
    <property type="match status" value="1"/>
</dbReference>
<dbReference type="InterPro" id="IPR006084">
    <property type="entry name" value="XPG/Rad2"/>
</dbReference>
<evidence type="ECO:0000259" key="12">
    <source>
        <dbReference type="SMART" id="SM00485"/>
    </source>
</evidence>
<evidence type="ECO:0000313" key="14">
    <source>
        <dbReference type="WBParaSite" id="PgR007_g189_t04"/>
    </source>
</evidence>
<evidence type="ECO:0000256" key="10">
    <source>
        <dbReference type="SAM" id="MobiDB-lite"/>
    </source>
</evidence>
<evidence type="ECO:0000256" key="9">
    <source>
        <dbReference type="ARBA" id="ARBA00038112"/>
    </source>
</evidence>
<dbReference type="SMART" id="SM00485">
    <property type="entry name" value="XPGN"/>
    <property type="match status" value="1"/>
</dbReference>
<dbReference type="InterPro" id="IPR006085">
    <property type="entry name" value="XPG_DNA_repair_N"/>
</dbReference>
<feature type="domain" description="XPG N-terminal" evidence="12">
    <location>
        <begin position="1"/>
        <end position="101"/>
    </location>
</feature>
<reference evidence="14" key="1">
    <citation type="submission" date="2022-11" db="UniProtKB">
        <authorList>
            <consortium name="WormBaseParasite"/>
        </authorList>
    </citation>
    <scope>IDENTIFICATION</scope>
</reference>
<dbReference type="SUPFAM" id="SSF47807">
    <property type="entry name" value="5' to 3' exonuclease, C-terminal subdomain"/>
    <property type="match status" value="1"/>
</dbReference>
<keyword evidence="8" id="KW-0234">DNA repair</keyword>
<accession>A0A915AIF9</accession>
<dbReference type="GO" id="GO:0006281">
    <property type="term" value="P:DNA repair"/>
    <property type="evidence" value="ECO:0007669"/>
    <property type="project" value="UniProtKB-KW"/>
</dbReference>
<keyword evidence="7" id="KW-0460">Magnesium</keyword>
<dbReference type="SMART" id="SM00279">
    <property type="entry name" value="HhH2"/>
    <property type="match status" value="1"/>
</dbReference>
<evidence type="ECO:0000256" key="6">
    <source>
        <dbReference type="ARBA" id="ARBA00022801"/>
    </source>
</evidence>
<keyword evidence="6" id="KW-0378">Hydrolase</keyword>
<feature type="compositionally biased region" description="Basic and acidic residues" evidence="10">
    <location>
        <begin position="463"/>
        <end position="473"/>
    </location>
</feature>
<dbReference type="SUPFAM" id="SSF88723">
    <property type="entry name" value="PIN domain-like"/>
    <property type="match status" value="1"/>
</dbReference>
<proteinExistence type="inferred from homology"/>
<dbReference type="AlphaFoldDB" id="A0A915AIF9"/>
<dbReference type="GO" id="GO:0017108">
    <property type="term" value="F:5'-flap endonuclease activity"/>
    <property type="evidence" value="ECO:0007669"/>
    <property type="project" value="UniProtKB-ARBA"/>
</dbReference>
<dbReference type="Pfam" id="PF00867">
    <property type="entry name" value="XPG_I"/>
    <property type="match status" value="1"/>
</dbReference>
<dbReference type="WBParaSite" id="PgR007_g189_t04">
    <property type="protein sequence ID" value="PgR007_g189_t04"/>
    <property type="gene ID" value="PgR007_g189"/>
</dbReference>
<dbReference type="PANTHER" id="PTHR11081">
    <property type="entry name" value="FLAP ENDONUCLEASE FAMILY MEMBER"/>
    <property type="match status" value="1"/>
</dbReference>
<dbReference type="SMART" id="SM00484">
    <property type="entry name" value="XPGI"/>
    <property type="match status" value="1"/>
</dbReference>
<organism evidence="13 14">
    <name type="scientific">Parascaris univalens</name>
    <name type="common">Nematode worm</name>
    <dbReference type="NCBI Taxonomy" id="6257"/>
    <lineage>
        <taxon>Eukaryota</taxon>
        <taxon>Metazoa</taxon>
        <taxon>Ecdysozoa</taxon>
        <taxon>Nematoda</taxon>
        <taxon>Chromadorea</taxon>
        <taxon>Rhabditida</taxon>
        <taxon>Spirurina</taxon>
        <taxon>Ascaridomorpha</taxon>
        <taxon>Ascaridoidea</taxon>
        <taxon>Ascarididae</taxon>
        <taxon>Parascaris</taxon>
    </lineage>
</organism>
<dbReference type="InterPro" id="IPR029060">
    <property type="entry name" value="PIN-like_dom_sf"/>
</dbReference>